<accession>A0AB34HWX1</accession>
<evidence type="ECO:0000313" key="1">
    <source>
        <dbReference type="EMBL" id="KAJ8797327.1"/>
    </source>
</evidence>
<proteinExistence type="predicted"/>
<dbReference type="EMBL" id="JAIQCJ010000254">
    <property type="protein sequence ID" value="KAJ8797327.1"/>
    <property type="molecule type" value="Genomic_DNA"/>
</dbReference>
<keyword evidence="2" id="KW-1185">Reference proteome</keyword>
<sequence length="57" mass="6408">MTGQFVSDTMSMANILNNQEIIQALAEGLIELSKENSERKLQLDSAEKRTSVIRELL</sequence>
<organism evidence="1 2">
    <name type="scientific">Eschrichtius robustus</name>
    <name type="common">California gray whale</name>
    <name type="synonym">Eschrichtius gibbosus</name>
    <dbReference type="NCBI Taxonomy" id="9764"/>
    <lineage>
        <taxon>Eukaryota</taxon>
        <taxon>Metazoa</taxon>
        <taxon>Chordata</taxon>
        <taxon>Craniata</taxon>
        <taxon>Vertebrata</taxon>
        <taxon>Euteleostomi</taxon>
        <taxon>Mammalia</taxon>
        <taxon>Eutheria</taxon>
        <taxon>Laurasiatheria</taxon>
        <taxon>Artiodactyla</taxon>
        <taxon>Whippomorpha</taxon>
        <taxon>Cetacea</taxon>
        <taxon>Mysticeti</taxon>
        <taxon>Eschrichtiidae</taxon>
        <taxon>Eschrichtius</taxon>
    </lineage>
</organism>
<gene>
    <name evidence="1" type="ORF">J1605_017555</name>
</gene>
<comment type="caution">
    <text evidence="1">The sequence shown here is derived from an EMBL/GenBank/DDBJ whole genome shotgun (WGS) entry which is preliminary data.</text>
</comment>
<name>A0AB34HWX1_ESCRO</name>
<dbReference type="AlphaFoldDB" id="A0AB34HWX1"/>
<reference evidence="1 2" key="1">
    <citation type="submission" date="2022-11" db="EMBL/GenBank/DDBJ databases">
        <title>Whole genome sequence of Eschrichtius robustus ER-17-0199.</title>
        <authorList>
            <person name="Bruniche-Olsen A."/>
            <person name="Black A.N."/>
            <person name="Fields C.J."/>
            <person name="Walden K."/>
            <person name="Dewoody J.A."/>
        </authorList>
    </citation>
    <scope>NUCLEOTIDE SEQUENCE [LARGE SCALE GENOMIC DNA]</scope>
    <source>
        <strain evidence="1">ER-17-0199</strain>
        <tissue evidence="1">Blubber</tissue>
    </source>
</reference>
<evidence type="ECO:0000313" key="2">
    <source>
        <dbReference type="Proteomes" id="UP001159641"/>
    </source>
</evidence>
<protein>
    <submittedName>
        <fullName evidence="1">Uncharacterized protein</fullName>
    </submittedName>
</protein>
<dbReference type="Proteomes" id="UP001159641">
    <property type="component" value="Unassembled WGS sequence"/>
</dbReference>